<reference evidence="1 2" key="1">
    <citation type="submission" date="2019-01" db="EMBL/GenBank/DDBJ databases">
        <title>High-quality-draft genome sequences of five non-tuberculosis mycobacteriaceae isolated from a nosocomial environment.</title>
        <authorList>
            <person name="Tiago I."/>
            <person name="Alarico S."/>
            <person name="Pereira S.G."/>
            <person name="Coelho C."/>
            <person name="Maranha A."/>
            <person name="Empadinhas N."/>
        </authorList>
    </citation>
    <scope>NUCLEOTIDE SEQUENCE [LARGE SCALE GENOMIC DNA]</scope>
    <source>
        <strain evidence="1 2">22DIII</strain>
    </source>
</reference>
<dbReference type="Proteomes" id="UP000294952">
    <property type="component" value="Unassembled WGS sequence"/>
</dbReference>
<proteinExistence type="predicted"/>
<dbReference type="RefSeq" id="WP_133413963.1">
    <property type="nucleotide sequence ID" value="NZ_SDLP01000004.1"/>
</dbReference>
<sequence>MHLGADQAAAFTALWNLHDDPKTDVNAAARHMHAALNAPARDGSVRIAPLDLRVELHAGVEKVESMYTARTAIGLDVEYV</sequence>
<organism evidence="1 2">
    <name type="scientific">Mycolicibacterium obuense</name>
    <dbReference type="NCBI Taxonomy" id="1807"/>
    <lineage>
        <taxon>Bacteria</taxon>
        <taxon>Bacillati</taxon>
        <taxon>Actinomycetota</taxon>
        <taxon>Actinomycetes</taxon>
        <taxon>Mycobacteriales</taxon>
        <taxon>Mycobacteriaceae</taxon>
        <taxon>Mycolicibacterium</taxon>
    </lineage>
</organism>
<evidence type="ECO:0000313" key="1">
    <source>
        <dbReference type="EMBL" id="TDL07228.1"/>
    </source>
</evidence>
<dbReference type="AlphaFoldDB" id="A0A4R5X4U3"/>
<comment type="caution">
    <text evidence="1">The sequence shown here is derived from an EMBL/GenBank/DDBJ whole genome shotgun (WGS) entry which is preliminary data.</text>
</comment>
<accession>A0A4R5X4U3</accession>
<gene>
    <name evidence="1" type="ORF">EUA04_14855</name>
</gene>
<evidence type="ECO:0000313" key="2">
    <source>
        <dbReference type="Proteomes" id="UP000294952"/>
    </source>
</evidence>
<dbReference type="EMBL" id="SDLP01000004">
    <property type="protein sequence ID" value="TDL07228.1"/>
    <property type="molecule type" value="Genomic_DNA"/>
</dbReference>
<protein>
    <submittedName>
        <fullName evidence="1">Uncharacterized protein</fullName>
    </submittedName>
</protein>
<name>A0A4R5X4U3_9MYCO</name>